<proteinExistence type="predicted"/>
<evidence type="ECO:0000313" key="2">
    <source>
        <dbReference type="Proteomes" id="UP000070444"/>
    </source>
</evidence>
<gene>
    <name evidence="1" type="ORF">CONCODRAFT_13648</name>
</gene>
<accession>A0A137NQF4</accession>
<dbReference type="AlphaFoldDB" id="A0A137NQF4"/>
<reference evidence="1 2" key="1">
    <citation type="journal article" date="2015" name="Genome Biol. Evol.">
        <title>Phylogenomic analyses indicate that early fungi evolved digesting cell walls of algal ancestors of land plants.</title>
        <authorList>
            <person name="Chang Y."/>
            <person name="Wang S."/>
            <person name="Sekimoto S."/>
            <person name="Aerts A.L."/>
            <person name="Choi C."/>
            <person name="Clum A."/>
            <person name="LaButti K.M."/>
            <person name="Lindquist E.A."/>
            <person name="Yee Ngan C."/>
            <person name="Ohm R.A."/>
            <person name="Salamov A.A."/>
            <person name="Grigoriev I.V."/>
            <person name="Spatafora J.W."/>
            <person name="Berbee M.L."/>
        </authorList>
    </citation>
    <scope>NUCLEOTIDE SEQUENCE [LARGE SCALE GENOMIC DNA]</scope>
    <source>
        <strain evidence="1 2">NRRL 28638</strain>
    </source>
</reference>
<evidence type="ECO:0000313" key="1">
    <source>
        <dbReference type="EMBL" id="KXN64948.1"/>
    </source>
</evidence>
<organism evidence="1 2">
    <name type="scientific">Conidiobolus coronatus (strain ATCC 28846 / CBS 209.66 / NRRL 28638)</name>
    <name type="common">Delacroixia coronata</name>
    <dbReference type="NCBI Taxonomy" id="796925"/>
    <lineage>
        <taxon>Eukaryota</taxon>
        <taxon>Fungi</taxon>
        <taxon>Fungi incertae sedis</taxon>
        <taxon>Zoopagomycota</taxon>
        <taxon>Entomophthoromycotina</taxon>
        <taxon>Entomophthoromycetes</taxon>
        <taxon>Entomophthorales</taxon>
        <taxon>Ancylistaceae</taxon>
        <taxon>Conidiobolus</taxon>
    </lineage>
</organism>
<feature type="non-terminal residue" evidence="1">
    <location>
        <position position="1"/>
    </location>
</feature>
<dbReference type="EMBL" id="KQ965050">
    <property type="protein sequence ID" value="KXN64948.1"/>
    <property type="molecule type" value="Genomic_DNA"/>
</dbReference>
<sequence>DYPNLAKSLQLPKSLKELTYLKVRLEITDYYQKSGINIVQARNYECICVTLGLKAQILPNLKLLKYWDLNPDAGRMREFINLNPNVKYINVASNRDGMFPFYFNF</sequence>
<dbReference type="Proteomes" id="UP000070444">
    <property type="component" value="Unassembled WGS sequence"/>
</dbReference>
<keyword evidence="2" id="KW-1185">Reference proteome</keyword>
<name>A0A137NQF4_CONC2</name>
<protein>
    <submittedName>
        <fullName evidence="1">Uncharacterized protein</fullName>
    </submittedName>
</protein>